<proteinExistence type="predicted"/>
<dbReference type="EMBL" id="JAXCLW010000001">
    <property type="protein sequence ID" value="MDY0881406.1"/>
    <property type="molecule type" value="Genomic_DNA"/>
</dbReference>
<feature type="domain" description="Ysc84 actin-binding" evidence="2">
    <location>
        <begin position="104"/>
        <end position="224"/>
    </location>
</feature>
<dbReference type="InterPro" id="IPR051702">
    <property type="entry name" value="SH3_domain_YSC84-like"/>
</dbReference>
<keyword evidence="1" id="KW-0732">Signal</keyword>
<sequence length="226" mass="23810">MSLDRRAFLIAAAAAGTCSFVPPALALSDQQELVEKSRISFEKLITSPDFSQLPSYVKRAKAVMIFPSLFRAGVIIGGEGGSGLLMVRDPQRGWSQPAFYTLASGSIGLQLGGQTSEAVFTIMSDKALNAVLDNQMKLGGNVSAAAGPVGQGMGADTTTNFGSDVYSFAKTSGLYGGISFEGSGIVKKDDWNKAYYGQGATPYAIVIQRKFQNPNTQALISALAPY</sequence>
<dbReference type="InterPro" id="IPR007461">
    <property type="entry name" value="Ysc84_actin-binding"/>
</dbReference>
<dbReference type="PANTHER" id="PTHR15629">
    <property type="entry name" value="SH3YL1 PROTEIN"/>
    <property type="match status" value="1"/>
</dbReference>
<organism evidence="3 4">
    <name type="scientific">Dongia soli</name>
    <dbReference type="NCBI Taxonomy" id="600628"/>
    <lineage>
        <taxon>Bacteria</taxon>
        <taxon>Pseudomonadati</taxon>
        <taxon>Pseudomonadota</taxon>
        <taxon>Alphaproteobacteria</taxon>
        <taxon>Rhodospirillales</taxon>
        <taxon>Dongiaceae</taxon>
        <taxon>Dongia</taxon>
    </lineage>
</organism>
<evidence type="ECO:0000313" key="4">
    <source>
        <dbReference type="Proteomes" id="UP001279642"/>
    </source>
</evidence>
<dbReference type="CDD" id="cd11524">
    <property type="entry name" value="SYLF"/>
    <property type="match status" value="1"/>
</dbReference>
<reference evidence="3 4" key="1">
    <citation type="journal article" date="2016" name="Antonie Van Leeuwenhoek">
        <title>Dongia soli sp. nov., isolated from soil from Dokdo, Korea.</title>
        <authorList>
            <person name="Kim D.U."/>
            <person name="Lee H."/>
            <person name="Kim H."/>
            <person name="Kim S.G."/>
            <person name="Ka J.O."/>
        </authorList>
    </citation>
    <scope>NUCLEOTIDE SEQUENCE [LARGE SCALE GENOMIC DNA]</scope>
    <source>
        <strain evidence="3 4">D78</strain>
    </source>
</reference>
<feature type="chain" id="PRO_5046590501" evidence="1">
    <location>
        <begin position="27"/>
        <end position="226"/>
    </location>
</feature>
<feature type="signal peptide" evidence="1">
    <location>
        <begin position="1"/>
        <end position="26"/>
    </location>
</feature>
<evidence type="ECO:0000313" key="3">
    <source>
        <dbReference type="EMBL" id="MDY0881406.1"/>
    </source>
</evidence>
<name>A0ABU5E6A9_9PROT</name>
<dbReference type="RefSeq" id="WP_320506471.1">
    <property type="nucleotide sequence ID" value="NZ_JAXCLW010000001.1"/>
</dbReference>
<evidence type="ECO:0000259" key="2">
    <source>
        <dbReference type="Pfam" id="PF04366"/>
    </source>
</evidence>
<dbReference type="Pfam" id="PF04366">
    <property type="entry name" value="Ysc84"/>
    <property type="match status" value="1"/>
</dbReference>
<keyword evidence="4" id="KW-1185">Reference proteome</keyword>
<evidence type="ECO:0000256" key="1">
    <source>
        <dbReference type="SAM" id="SignalP"/>
    </source>
</evidence>
<dbReference type="InterPro" id="IPR006311">
    <property type="entry name" value="TAT_signal"/>
</dbReference>
<accession>A0ABU5E6A9</accession>
<dbReference type="Proteomes" id="UP001279642">
    <property type="component" value="Unassembled WGS sequence"/>
</dbReference>
<comment type="caution">
    <text evidence="3">The sequence shown here is derived from an EMBL/GenBank/DDBJ whole genome shotgun (WGS) entry which is preliminary data.</text>
</comment>
<gene>
    <name evidence="3" type="ORF">SMD27_00985</name>
</gene>
<dbReference type="PANTHER" id="PTHR15629:SF2">
    <property type="entry name" value="SH3 DOMAIN-CONTAINING YSC84-LIKE PROTEIN 1"/>
    <property type="match status" value="1"/>
</dbReference>
<dbReference type="PROSITE" id="PS51318">
    <property type="entry name" value="TAT"/>
    <property type="match status" value="1"/>
</dbReference>
<protein>
    <submittedName>
        <fullName evidence="3">Lipid-binding SYLF domain-containing protein</fullName>
    </submittedName>
</protein>